<dbReference type="SUPFAM" id="SSF51735">
    <property type="entry name" value="NAD(P)-binding Rossmann-fold domains"/>
    <property type="match status" value="1"/>
</dbReference>
<name>A0A7K1V3Y8_9NOCA</name>
<dbReference type="RefSeq" id="WP_157390782.1">
    <property type="nucleotide sequence ID" value="NZ_WRPP01000006.1"/>
</dbReference>
<dbReference type="Gene3D" id="3.90.25.10">
    <property type="entry name" value="UDP-galactose 4-epimerase, domain 1"/>
    <property type="match status" value="1"/>
</dbReference>
<dbReference type="Pfam" id="PF13460">
    <property type="entry name" value="NAD_binding_10"/>
    <property type="match status" value="1"/>
</dbReference>
<accession>A0A7K1V3Y8</accession>
<gene>
    <name evidence="2" type="ORF">GPX89_28425</name>
</gene>
<dbReference type="PANTHER" id="PTHR43162:SF1">
    <property type="entry name" value="PRESTALK A DIFFERENTIATION PROTEIN A"/>
    <property type="match status" value="1"/>
</dbReference>
<organism evidence="2 3">
    <name type="scientific">Nocardia terrae</name>
    <dbReference type="NCBI Taxonomy" id="2675851"/>
    <lineage>
        <taxon>Bacteria</taxon>
        <taxon>Bacillati</taxon>
        <taxon>Actinomycetota</taxon>
        <taxon>Actinomycetes</taxon>
        <taxon>Mycobacteriales</taxon>
        <taxon>Nocardiaceae</taxon>
        <taxon>Nocardia</taxon>
    </lineage>
</organism>
<feature type="domain" description="NAD(P)-binding" evidence="1">
    <location>
        <begin position="6"/>
        <end position="180"/>
    </location>
</feature>
<dbReference type="Gene3D" id="3.40.50.720">
    <property type="entry name" value="NAD(P)-binding Rossmann-like Domain"/>
    <property type="match status" value="1"/>
</dbReference>
<reference evidence="2 3" key="1">
    <citation type="submission" date="2019-12" db="EMBL/GenBank/DDBJ databases">
        <title>Nocardia sp. nov. ET3-3 isolated from soil.</title>
        <authorList>
            <person name="Kanchanasin P."/>
            <person name="Tanasupawat S."/>
            <person name="Yuki M."/>
            <person name="Kudo T."/>
        </authorList>
    </citation>
    <scope>NUCLEOTIDE SEQUENCE [LARGE SCALE GENOMIC DNA]</scope>
    <source>
        <strain evidence="2 3">ET3-3</strain>
    </source>
</reference>
<evidence type="ECO:0000259" key="1">
    <source>
        <dbReference type="Pfam" id="PF13460"/>
    </source>
</evidence>
<dbReference type="Proteomes" id="UP000466794">
    <property type="component" value="Unassembled WGS sequence"/>
</dbReference>
<sequence length="284" mass="29817">MFLVTGATGTVGRAVIDRLLAADLPVRAITRRPESADLPTGVEVVRADLGDPGSLPAALAGVRRVFLSTSGTEIPEHDANLATAAAAAGVERLVKLSSGRAGDAAATDPIPSWHRAGEAAVRASGVDWTMVRPMGFMSNALHWSYSIRESATVRAPFGQGRIAVIDPFDIAVVSAAALTEPGHAGKVYTLTGPRALSPGEQTEVLAEIIGRPLRFEEISPEAAEADLLRFGVDPEMASAIMALRAMALESFTSVVHPTVAEVTGRSPRTFQEWALENKGQFTAA</sequence>
<keyword evidence="3" id="KW-1185">Reference proteome</keyword>
<proteinExistence type="predicted"/>
<evidence type="ECO:0000313" key="3">
    <source>
        <dbReference type="Proteomes" id="UP000466794"/>
    </source>
</evidence>
<dbReference type="InterPro" id="IPR051604">
    <property type="entry name" value="Ergot_Alk_Oxidoreductase"/>
</dbReference>
<evidence type="ECO:0000313" key="2">
    <source>
        <dbReference type="EMBL" id="MVU81159.1"/>
    </source>
</evidence>
<dbReference type="AlphaFoldDB" id="A0A7K1V3Y8"/>
<dbReference type="EMBL" id="WRPP01000006">
    <property type="protein sequence ID" value="MVU81159.1"/>
    <property type="molecule type" value="Genomic_DNA"/>
</dbReference>
<comment type="caution">
    <text evidence="2">The sequence shown here is derived from an EMBL/GenBank/DDBJ whole genome shotgun (WGS) entry which is preliminary data.</text>
</comment>
<dbReference type="InterPro" id="IPR036291">
    <property type="entry name" value="NAD(P)-bd_dom_sf"/>
</dbReference>
<dbReference type="PANTHER" id="PTHR43162">
    <property type="match status" value="1"/>
</dbReference>
<dbReference type="InterPro" id="IPR016040">
    <property type="entry name" value="NAD(P)-bd_dom"/>
</dbReference>
<protein>
    <submittedName>
        <fullName evidence="2">NAD(P)H-binding protein</fullName>
    </submittedName>
</protein>